<accession>A0A970B778</accession>
<evidence type="ECO:0000313" key="1">
    <source>
        <dbReference type="EMBL" id="NKF23375.1"/>
    </source>
</evidence>
<dbReference type="InterPro" id="IPR050767">
    <property type="entry name" value="Sel1_AlgK"/>
</dbReference>
<reference evidence="1" key="1">
    <citation type="submission" date="2020-03" db="EMBL/GenBank/DDBJ databases">
        <title>Solimonas marina sp. nov., isolated from deep seawater of the Pacific Ocean.</title>
        <authorList>
            <person name="Liu X."/>
            <person name="Lai Q."/>
            <person name="Sun F."/>
            <person name="Gai Y."/>
            <person name="Li G."/>
            <person name="Shao Z."/>
        </authorList>
    </citation>
    <scope>NUCLEOTIDE SEQUENCE</scope>
    <source>
        <strain evidence="1">C16B3</strain>
    </source>
</reference>
<dbReference type="PANTHER" id="PTHR11102:SF160">
    <property type="entry name" value="ERAD-ASSOCIATED E3 UBIQUITIN-PROTEIN LIGASE COMPONENT HRD3"/>
    <property type="match status" value="1"/>
</dbReference>
<dbReference type="EMBL" id="JAAVXB010000007">
    <property type="protein sequence ID" value="NKF23375.1"/>
    <property type="molecule type" value="Genomic_DNA"/>
</dbReference>
<organism evidence="1 2">
    <name type="scientific">Solimonas marina</name>
    <dbReference type="NCBI Taxonomy" id="2714601"/>
    <lineage>
        <taxon>Bacteria</taxon>
        <taxon>Pseudomonadati</taxon>
        <taxon>Pseudomonadota</taxon>
        <taxon>Gammaproteobacteria</taxon>
        <taxon>Nevskiales</taxon>
        <taxon>Nevskiaceae</taxon>
        <taxon>Solimonas</taxon>
    </lineage>
</organism>
<dbReference type="Proteomes" id="UP000653472">
    <property type="component" value="Unassembled WGS sequence"/>
</dbReference>
<evidence type="ECO:0000313" key="2">
    <source>
        <dbReference type="Proteomes" id="UP000653472"/>
    </source>
</evidence>
<dbReference type="InterPro" id="IPR011990">
    <property type="entry name" value="TPR-like_helical_dom_sf"/>
</dbReference>
<dbReference type="Gene3D" id="1.25.40.10">
    <property type="entry name" value="Tetratricopeptide repeat domain"/>
    <property type="match status" value="1"/>
</dbReference>
<sequence>MPMIVKRENPQITQLREQVNRNPEHAADAVLAAAEAGDVDAQVLLGQMLLEGRGIARDPALALRWFQSAAKLKHPMALNLIGRCLEHGLGCRQNVEDAAAYYRVSAEMGLDWGLYHYANLMITGQGKVPRDAAHAVVLYQRAAETGHAMSMHMLGCCYEDGVGVPVDIDQAQQWYRRAAESGDFRAQYRHAATLIAQDDIEGAAPWLDSVRANGNLKFLRSIRTELLTSPDARLRAYAEAFHERAAELGDSSDRDAWIIARVGTASASTTQ</sequence>
<dbReference type="Pfam" id="PF08238">
    <property type="entry name" value="Sel1"/>
    <property type="match status" value="5"/>
</dbReference>
<dbReference type="AlphaFoldDB" id="A0A970B778"/>
<name>A0A970B778_9GAMM</name>
<proteinExistence type="predicted"/>
<keyword evidence="2" id="KW-1185">Reference proteome</keyword>
<dbReference type="InterPro" id="IPR006597">
    <property type="entry name" value="Sel1-like"/>
</dbReference>
<comment type="caution">
    <text evidence="1">The sequence shown here is derived from an EMBL/GenBank/DDBJ whole genome shotgun (WGS) entry which is preliminary data.</text>
</comment>
<gene>
    <name evidence="1" type="ORF">G7Y82_13725</name>
</gene>
<protein>
    <submittedName>
        <fullName evidence="1">Sel1 repeat family protein</fullName>
    </submittedName>
</protein>
<dbReference type="SUPFAM" id="SSF81901">
    <property type="entry name" value="HCP-like"/>
    <property type="match status" value="1"/>
</dbReference>
<dbReference type="SMART" id="SM00671">
    <property type="entry name" value="SEL1"/>
    <property type="match status" value="4"/>
</dbReference>
<dbReference type="PANTHER" id="PTHR11102">
    <property type="entry name" value="SEL-1-LIKE PROTEIN"/>
    <property type="match status" value="1"/>
</dbReference>